<dbReference type="EMBL" id="WISP01000172">
    <property type="protein sequence ID" value="MQW06491.1"/>
    <property type="molecule type" value="Genomic_DNA"/>
</dbReference>
<evidence type="ECO:0000256" key="1">
    <source>
        <dbReference type="SAM" id="MobiDB-lite"/>
    </source>
</evidence>
<dbReference type="Pfam" id="PF22522">
    <property type="entry name" value="DUF6998"/>
    <property type="match status" value="1"/>
</dbReference>
<reference evidence="3" key="1">
    <citation type="journal article" date="2013" name="Genome Biol.">
        <title>Comparative genomics of the core and accessory genomes of 48 Sinorhizobium strains comprising five genospecies.</title>
        <authorList>
            <person name="Sugawara M."/>
            <person name="Epstein B."/>
            <person name="Badgley B.D."/>
            <person name="Unno T."/>
            <person name="Xu L."/>
            <person name="Reese J."/>
            <person name="Gyaneshwar P."/>
            <person name="Denny R."/>
            <person name="Mudge J."/>
            <person name="Bharti A.K."/>
            <person name="Farmer A.D."/>
            <person name="May G.D."/>
            <person name="Woodward J.E."/>
            <person name="Medigue C."/>
            <person name="Vallenet D."/>
            <person name="Lajus A."/>
            <person name="Rouy Z."/>
            <person name="Martinez-Vaz B."/>
            <person name="Tiffin P."/>
            <person name="Young N.D."/>
            <person name="Sadowsky M.J."/>
        </authorList>
    </citation>
    <scope>NUCLEOTIDE SEQUENCE</scope>
    <source>
        <strain evidence="3">M30</strain>
    </source>
</reference>
<sequence>MPDVILRLVEAHQAVVKHYESSRRTFTLDGKLIGDIGEAVACELFDIELSTSNDHGIDAYAKDGRSVQIKATATSGNPMFRPVEKRADHLIFLGLDLKCGIGRVLYNGPEHLVLRDMPSEWSDQRPVSKRALRKAIEDQPPRSELPRRKV</sequence>
<feature type="region of interest" description="Disordered" evidence="1">
    <location>
        <begin position="122"/>
        <end position="150"/>
    </location>
</feature>
<dbReference type="InterPro" id="IPR054267">
    <property type="entry name" value="DUF6998"/>
</dbReference>
<dbReference type="AlphaFoldDB" id="A0A6A7ZX60"/>
<protein>
    <recommendedName>
        <fullName evidence="2">DUF6998 domain-containing protein</fullName>
    </recommendedName>
</protein>
<accession>A0A6A7ZX60</accession>
<evidence type="ECO:0000313" key="3">
    <source>
        <dbReference type="EMBL" id="MQW06491.1"/>
    </source>
</evidence>
<feature type="compositionally biased region" description="Basic and acidic residues" evidence="1">
    <location>
        <begin position="134"/>
        <end position="150"/>
    </location>
</feature>
<gene>
    <name evidence="3" type="ORF">GHK45_23015</name>
</gene>
<evidence type="ECO:0000259" key="2">
    <source>
        <dbReference type="Pfam" id="PF22522"/>
    </source>
</evidence>
<name>A0A6A7ZX60_RHIML</name>
<feature type="domain" description="DUF6998" evidence="2">
    <location>
        <begin position="7"/>
        <end position="141"/>
    </location>
</feature>
<organism evidence="3">
    <name type="scientific">Rhizobium meliloti</name>
    <name type="common">Ensifer meliloti</name>
    <name type="synonym">Sinorhizobium meliloti</name>
    <dbReference type="NCBI Taxonomy" id="382"/>
    <lineage>
        <taxon>Bacteria</taxon>
        <taxon>Pseudomonadati</taxon>
        <taxon>Pseudomonadota</taxon>
        <taxon>Alphaproteobacteria</taxon>
        <taxon>Hyphomicrobiales</taxon>
        <taxon>Rhizobiaceae</taxon>
        <taxon>Sinorhizobium/Ensifer group</taxon>
        <taxon>Sinorhizobium</taxon>
    </lineage>
</organism>
<proteinExistence type="predicted"/>
<comment type="caution">
    <text evidence="3">The sequence shown here is derived from an EMBL/GenBank/DDBJ whole genome shotgun (WGS) entry which is preliminary data.</text>
</comment>
<dbReference type="RefSeq" id="WP_153318592.1">
    <property type="nucleotide sequence ID" value="NZ_WISP01000172.1"/>
</dbReference>